<evidence type="ECO:0000313" key="2">
    <source>
        <dbReference type="EMBL" id="GAF45258.1"/>
    </source>
</evidence>
<dbReference type="AlphaFoldDB" id="X0PQZ7"/>
<sequence length="90" mass="10370">MDAIRGAAEEEILVNFRMTKTRFRYRLGAATLLRERMMSCRAARRTPWPRSDSRAGHWIGDPDRRHPRNSLRECKIDHVGHLEPSAGIAS</sequence>
<protein>
    <submittedName>
        <fullName evidence="2">Uncharacterized protein</fullName>
    </submittedName>
</protein>
<name>X0PQZ7_RHOWR</name>
<evidence type="ECO:0000313" key="3">
    <source>
        <dbReference type="Proteomes" id="UP000019491"/>
    </source>
</evidence>
<feature type="compositionally biased region" description="Basic and acidic residues" evidence="1">
    <location>
        <begin position="51"/>
        <end position="70"/>
    </location>
</feature>
<evidence type="ECO:0000256" key="1">
    <source>
        <dbReference type="SAM" id="MobiDB-lite"/>
    </source>
</evidence>
<dbReference type="EMBL" id="BAWF01000019">
    <property type="protein sequence ID" value="GAF45258.1"/>
    <property type="molecule type" value="Genomic_DNA"/>
</dbReference>
<organism evidence="2 3">
    <name type="scientific">Rhodococcus wratislaviensis NBRC 100605</name>
    <dbReference type="NCBI Taxonomy" id="1219028"/>
    <lineage>
        <taxon>Bacteria</taxon>
        <taxon>Bacillati</taxon>
        <taxon>Actinomycetota</taxon>
        <taxon>Actinomycetes</taxon>
        <taxon>Mycobacteriales</taxon>
        <taxon>Nocardiaceae</taxon>
        <taxon>Rhodococcus</taxon>
    </lineage>
</organism>
<accession>X0PQZ7</accession>
<keyword evidence="3" id="KW-1185">Reference proteome</keyword>
<reference evidence="2 3" key="1">
    <citation type="submission" date="2014-02" db="EMBL/GenBank/DDBJ databases">
        <title>Whole genome shotgun sequence of Rhodococcus wratislaviensis NBRC 100605.</title>
        <authorList>
            <person name="Hosoyama A."/>
            <person name="Tsuchikane K."/>
            <person name="Yoshida I."/>
            <person name="Ohji S."/>
            <person name="Ichikawa N."/>
            <person name="Yamazoe A."/>
            <person name="Fujita N."/>
        </authorList>
    </citation>
    <scope>NUCLEOTIDE SEQUENCE [LARGE SCALE GENOMIC DNA]</scope>
    <source>
        <strain evidence="2 3">NBRC 100605</strain>
    </source>
</reference>
<gene>
    <name evidence="2" type="ORF">RW1_019_00090</name>
</gene>
<feature type="region of interest" description="Disordered" evidence="1">
    <location>
        <begin position="43"/>
        <end position="70"/>
    </location>
</feature>
<comment type="caution">
    <text evidence="2">The sequence shown here is derived from an EMBL/GenBank/DDBJ whole genome shotgun (WGS) entry which is preliminary data.</text>
</comment>
<proteinExistence type="predicted"/>
<dbReference type="Proteomes" id="UP000019491">
    <property type="component" value="Unassembled WGS sequence"/>
</dbReference>